<accession>A0ACB8B490</accession>
<organism evidence="1 2">
    <name type="scientific">Leucogyrophana mollusca</name>
    <dbReference type="NCBI Taxonomy" id="85980"/>
    <lineage>
        <taxon>Eukaryota</taxon>
        <taxon>Fungi</taxon>
        <taxon>Dikarya</taxon>
        <taxon>Basidiomycota</taxon>
        <taxon>Agaricomycotina</taxon>
        <taxon>Agaricomycetes</taxon>
        <taxon>Agaricomycetidae</taxon>
        <taxon>Boletales</taxon>
        <taxon>Boletales incertae sedis</taxon>
        <taxon>Leucogyrophana</taxon>
    </lineage>
</organism>
<comment type="caution">
    <text evidence="1">The sequence shown here is derived from an EMBL/GenBank/DDBJ whole genome shotgun (WGS) entry which is preliminary data.</text>
</comment>
<gene>
    <name evidence="1" type="ORF">BV22DRAFT_1021899</name>
</gene>
<proteinExistence type="predicted"/>
<keyword evidence="2" id="KW-1185">Reference proteome</keyword>
<name>A0ACB8B490_9AGAM</name>
<dbReference type="EMBL" id="MU266606">
    <property type="protein sequence ID" value="KAH7920074.1"/>
    <property type="molecule type" value="Genomic_DNA"/>
</dbReference>
<sequence>MPGKHVRFNEENIFYSPAPATPSPSHSDCSLPSSSGPRTPPQKVYSPLPTGPVVIHPLLAFDPRIPPINYDVSFPPNTLSPNIRSSPSALPPHVLAEPATNPPMATLTLINDVLPWTLTVQANSSSYVAVIDVLDAVYRFLRLTVSKPEYKALPSQEAKDLVSVAFSKRCHRAPTAETYEDEKQKGVKRVDFLVGHHKFMGLSSTKRGPDVWVLNLS</sequence>
<dbReference type="Proteomes" id="UP000790709">
    <property type="component" value="Unassembled WGS sequence"/>
</dbReference>
<evidence type="ECO:0000313" key="2">
    <source>
        <dbReference type="Proteomes" id="UP000790709"/>
    </source>
</evidence>
<evidence type="ECO:0000313" key="1">
    <source>
        <dbReference type="EMBL" id="KAH7920074.1"/>
    </source>
</evidence>
<reference evidence="1" key="1">
    <citation type="journal article" date="2021" name="New Phytol.">
        <title>Evolutionary innovations through gain and loss of genes in the ectomycorrhizal Boletales.</title>
        <authorList>
            <person name="Wu G."/>
            <person name="Miyauchi S."/>
            <person name="Morin E."/>
            <person name="Kuo A."/>
            <person name="Drula E."/>
            <person name="Varga T."/>
            <person name="Kohler A."/>
            <person name="Feng B."/>
            <person name="Cao Y."/>
            <person name="Lipzen A."/>
            <person name="Daum C."/>
            <person name="Hundley H."/>
            <person name="Pangilinan J."/>
            <person name="Johnson J."/>
            <person name="Barry K."/>
            <person name="LaButti K."/>
            <person name="Ng V."/>
            <person name="Ahrendt S."/>
            <person name="Min B."/>
            <person name="Choi I.G."/>
            <person name="Park H."/>
            <person name="Plett J.M."/>
            <person name="Magnuson J."/>
            <person name="Spatafora J.W."/>
            <person name="Nagy L.G."/>
            <person name="Henrissat B."/>
            <person name="Grigoriev I.V."/>
            <person name="Yang Z.L."/>
            <person name="Xu J."/>
            <person name="Martin F.M."/>
        </authorList>
    </citation>
    <scope>NUCLEOTIDE SEQUENCE</scope>
    <source>
        <strain evidence="1">KUC20120723A-06</strain>
    </source>
</reference>
<protein>
    <submittedName>
        <fullName evidence="1">Uncharacterized protein</fullName>
    </submittedName>
</protein>